<feature type="region of interest" description="Disordered" evidence="1">
    <location>
        <begin position="186"/>
        <end position="224"/>
    </location>
</feature>
<dbReference type="AlphaFoldDB" id="A0AAD7TSS7"/>
<organism evidence="3 4">
    <name type="scientific">Trametes cubensis</name>
    <dbReference type="NCBI Taxonomy" id="1111947"/>
    <lineage>
        <taxon>Eukaryota</taxon>
        <taxon>Fungi</taxon>
        <taxon>Dikarya</taxon>
        <taxon>Basidiomycota</taxon>
        <taxon>Agaricomycotina</taxon>
        <taxon>Agaricomycetes</taxon>
        <taxon>Polyporales</taxon>
        <taxon>Polyporaceae</taxon>
        <taxon>Trametes</taxon>
    </lineage>
</organism>
<feature type="domain" description="CID" evidence="2">
    <location>
        <begin position="1"/>
        <end position="91"/>
    </location>
</feature>
<name>A0AAD7TSS7_9APHY</name>
<protein>
    <recommendedName>
        <fullName evidence="2">CID domain-containing protein</fullName>
    </recommendedName>
</protein>
<feature type="compositionally biased region" description="Low complexity" evidence="1">
    <location>
        <begin position="207"/>
        <end position="219"/>
    </location>
</feature>
<dbReference type="PANTHER" id="PTHR15921:SF3">
    <property type="entry name" value="PRE-MRNA CLEAVAGE COMPLEX 2 PROTEIN PCF11"/>
    <property type="match status" value="1"/>
</dbReference>
<dbReference type="GO" id="GO:0005737">
    <property type="term" value="C:cytoplasm"/>
    <property type="evidence" value="ECO:0007669"/>
    <property type="project" value="TreeGrafter"/>
</dbReference>
<dbReference type="GO" id="GO:0000993">
    <property type="term" value="F:RNA polymerase II complex binding"/>
    <property type="evidence" value="ECO:0007669"/>
    <property type="project" value="InterPro"/>
</dbReference>
<evidence type="ECO:0000313" key="3">
    <source>
        <dbReference type="EMBL" id="KAJ8475302.1"/>
    </source>
</evidence>
<feature type="region of interest" description="Disordered" evidence="1">
    <location>
        <begin position="491"/>
        <end position="560"/>
    </location>
</feature>
<dbReference type="PROSITE" id="PS51391">
    <property type="entry name" value="CID"/>
    <property type="match status" value="1"/>
</dbReference>
<dbReference type="InterPro" id="IPR008942">
    <property type="entry name" value="ENTH_VHS"/>
</dbReference>
<dbReference type="PANTHER" id="PTHR15921">
    <property type="entry name" value="PRE-MRNA CLEAVAGE COMPLEX II"/>
    <property type="match status" value="1"/>
</dbReference>
<evidence type="ECO:0000313" key="4">
    <source>
        <dbReference type="Proteomes" id="UP001215151"/>
    </source>
</evidence>
<feature type="compositionally biased region" description="Basic and acidic residues" evidence="1">
    <location>
        <begin position="283"/>
        <end position="300"/>
    </location>
</feature>
<dbReference type="EMBL" id="JAPEVG010000163">
    <property type="protein sequence ID" value="KAJ8475302.1"/>
    <property type="molecule type" value="Genomic_DNA"/>
</dbReference>
<evidence type="ECO:0000259" key="2">
    <source>
        <dbReference type="PROSITE" id="PS51391"/>
    </source>
</evidence>
<proteinExistence type="predicted"/>
<dbReference type="GO" id="GO:0031124">
    <property type="term" value="P:mRNA 3'-end processing"/>
    <property type="evidence" value="ECO:0007669"/>
    <property type="project" value="InterPro"/>
</dbReference>
<evidence type="ECO:0000256" key="1">
    <source>
        <dbReference type="SAM" id="MobiDB-lite"/>
    </source>
</evidence>
<sequence>MATVPQVPAWMKLPAFYLLDAISKNVYDPYARHFAPVVANLFIETYEAVDPQTRSKMEEMLLTWRTGAPAGRELFGVVPQLAIEQHIWGSGATQSASGSRPSSSSISQAQVLTELEFVLGQKERLLQSNPYDKGTQHHVVILQQLRSLVQAGVSQEELKQILAQLRTLSAATAPAPIASLPSAPSYPPVPSYSPPPSIPATHPPAPQASYPQSASYPAPSDQPKVESIDLSRFLSAQSSVPSTSSAPPVSDITNLFNALVKAGVVPSSGTRSGPPLGAGATAKVEEKPQVDPESEHDASRSYRKSILSYKIKLTSADITRQQPPIVDFLYNTLPTQCKQCGVRFPGSARAKKQFEEHLDMHFRQNRKASQAVGRGHSRSWFVSLEDWIHGDAVDVKGKGRADGRPVGSKAAAAEEAAKREAELRAMHVVVPPGDEAKPISCPICKELLKSEFLEDDEEWVWRNAIKKDDRIYHATCHAEATASKSNLAVRLRNDVSSRSRSRTPEALTPPKSHATLSGEARTSESPSPNKLAGMKRKAEDEAARMARYDSDAPQVKRLAT</sequence>
<dbReference type="SUPFAM" id="SSF48464">
    <property type="entry name" value="ENTH/VHS domain"/>
    <property type="match status" value="1"/>
</dbReference>
<dbReference type="GO" id="GO:0003729">
    <property type="term" value="F:mRNA binding"/>
    <property type="evidence" value="ECO:0007669"/>
    <property type="project" value="InterPro"/>
</dbReference>
<dbReference type="GO" id="GO:0005849">
    <property type="term" value="C:mRNA cleavage factor complex"/>
    <property type="evidence" value="ECO:0007669"/>
    <property type="project" value="TreeGrafter"/>
</dbReference>
<accession>A0AAD7TSS7</accession>
<dbReference type="InterPro" id="IPR047415">
    <property type="entry name" value="Pcf11_CID"/>
</dbReference>
<dbReference type="CDD" id="cd16982">
    <property type="entry name" value="CID_Pcf11"/>
    <property type="match status" value="1"/>
</dbReference>
<dbReference type="GO" id="GO:0006369">
    <property type="term" value="P:termination of RNA polymerase II transcription"/>
    <property type="evidence" value="ECO:0007669"/>
    <property type="project" value="InterPro"/>
</dbReference>
<reference evidence="3" key="1">
    <citation type="submission" date="2022-11" db="EMBL/GenBank/DDBJ databases">
        <title>Genome Sequence of Cubamyces cubensis.</title>
        <authorList>
            <person name="Buettner E."/>
        </authorList>
    </citation>
    <scope>NUCLEOTIDE SEQUENCE</scope>
    <source>
        <strain evidence="3">MPL-01</strain>
    </source>
</reference>
<feature type="compositionally biased region" description="Basic and acidic residues" evidence="1">
    <location>
        <begin position="536"/>
        <end position="550"/>
    </location>
</feature>
<gene>
    <name evidence="3" type="ORF">ONZ51_g6652</name>
</gene>
<dbReference type="Gene3D" id="1.25.40.90">
    <property type="match status" value="1"/>
</dbReference>
<dbReference type="InterPro" id="IPR006569">
    <property type="entry name" value="CID_dom"/>
</dbReference>
<feature type="region of interest" description="Disordered" evidence="1">
    <location>
        <begin position="266"/>
        <end position="301"/>
    </location>
</feature>
<comment type="caution">
    <text evidence="3">The sequence shown here is derived from an EMBL/GenBank/DDBJ whole genome shotgun (WGS) entry which is preliminary data.</text>
</comment>
<dbReference type="InterPro" id="IPR054127">
    <property type="entry name" value="Pcf11_C"/>
</dbReference>
<feature type="compositionally biased region" description="Pro residues" evidence="1">
    <location>
        <begin position="186"/>
        <end position="206"/>
    </location>
</feature>
<dbReference type="Proteomes" id="UP001215151">
    <property type="component" value="Unassembled WGS sequence"/>
</dbReference>
<dbReference type="InterPro" id="IPR045154">
    <property type="entry name" value="PCF11-like"/>
</dbReference>
<dbReference type="Pfam" id="PF21936">
    <property type="entry name" value="Pcf11_C"/>
    <property type="match status" value="1"/>
</dbReference>
<keyword evidence="4" id="KW-1185">Reference proteome</keyword>